<dbReference type="GO" id="GO:0009307">
    <property type="term" value="P:DNA restriction-modification system"/>
    <property type="evidence" value="ECO:0007669"/>
    <property type="project" value="UniProtKB-KW"/>
</dbReference>
<evidence type="ECO:0000259" key="1">
    <source>
        <dbReference type="SMART" id="SM00487"/>
    </source>
</evidence>
<dbReference type="AlphaFoldDB" id="A0AAN1QQ28"/>
<dbReference type="InterPro" id="IPR040980">
    <property type="entry name" value="SWI2_SNF2"/>
</dbReference>
<dbReference type="InterPro" id="IPR007409">
    <property type="entry name" value="Restrct_endonuc_type1_HsdR_N"/>
</dbReference>
<dbReference type="PANTHER" id="PTHR42927:SF1">
    <property type="entry name" value="HELICASE SUPERFAMILY 1 AND 2 DOMAIN-CONTAINING PROTEIN"/>
    <property type="match status" value="1"/>
</dbReference>
<keyword evidence="2" id="KW-0540">Nuclease</keyword>
<dbReference type="Gene3D" id="3.40.50.300">
    <property type="entry name" value="P-loop containing nucleotide triphosphate hydrolases"/>
    <property type="match status" value="3"/>
</dbReference>
<dbReference type="GO" id="GO:0003677">
    <property type="term" value="F:DNA binding"/>
    <property type="evidence" value="ECO:0007669"/>
    <property type="project" value="UniProtKB-KW"/>
</dbReference>
<feature type="domain" description="Helicase ATP-binding" evidence="1">
    <location>
        <begin position="281"/>
        <end position="517"/>
    </location>
</feature>
<proteinExistence type="predicted"/>
<reference evidence="2 3" key="1">
    <citation type="journal article" date="2018" name="Sci. Rep.">
        <title>Genome Features and Biochemical Characteristics of a Robust, Fast Growing and Naturally Transformable Cyanobacterium Synechococcus elongatus PCC 11801 Isolated from India.</title>
        <authorList>
            <person name="Jaiswal D."/>
            <person name="Sengupta A."/>
            <person name="Sohoni S."/>
            <person name="Sengupta S."/>
            <person name="Phadnavis A.G."/>
            <person name="Pakrasi H.B."/>
            <person name="Wangikar P.P."/>
        </authorList>
    </citation>
    <scope>NUCLEOTIDE SEQUENCE [LARGE SCALE GENOMIC DNA]</scope>
    <source>
        <strain evidence="2 3">PCC 11801</strain>
    </source>
</reference>
<evidence type="ECO:0000313" key="2">
    <source>
        <dbReference type="EMBL" id="AZB73267.1"/>
    </source>
</evidence>
<dbReference type="Proteomes" id="UP000267249">
    <property type="component" value="Chromosome"/>
</dbReference>
<accession>A0AAN1QQ28</accession>
<protein>
    <submittedName>
        <fullName evidence="2">Type I restriction endonuclease</fullName>
    </submittedName>
</protein>
<dbReference type="InterPro" id="IPR014001">
    <property type="entry name" value="Helicase_ATP-bd"/>
</dbReference>
<sequence length="1040" mass="116154">MSVYLESAFEAEICEDLAQQGWLYEAGDAAHYDRALALYPPDLIAWIQETQPEAWETLQKKHGAAAADLLLKRVRQQLDLLGTLNLLRNGLEVLGLSGSLRLAQFKPAFATNPEILARYQANRLRVVRQVRYSVHNQNCLDLVLFLNGIPVATAEIKTDNTQNIADAIYQYKSDRNPQTAGRSPEPLLSFPNGAIVHFAVSNREVQMTTRLAGFKTVFLPFNRGSHPNAADCGAGNPVPEGDDNGHRTAYLWQEVWQRDSWLEILGRYCIAERNKKQQIQRLLFPRYHQLVATRLLQQAVLRDGPGQKYLIQHSAGSGKTNSIAWTAHFFSELHDADNRKVFDSVIVVSDRTVIDTQLQEAIEAFERRKGVVATITRDDGSKSAQLAEALKGDKKVVVCTIQTFPFALQAVRELAATQGKRFAVIADEAHSSQTGEVASKLKQVLSASEAADLEDGGDVDMEAVLAAQMSDRARESGITYVAFTATPKAKTLELFGTRPDPNRPAGPDNLPAPFHVYSMRQAIEEGFILDVLQNYTSYKVAFRLAQQGETLSDQEVERNTALKKLMGWVKLHPHNIAQKVEIVVEHFRQYVAPLLEGKAKAMIVVGSRKEAVRWKLAIDRYIADKHYDLGTLVAFSGEVSDPESGPGALSERSPSLNPQLKGDIRETFKSDDYQILLVANKFQTGFDQPLLCGMYVDRRLAGIQAVQTLSRLNRCHTGKDTTYIVDFANDPAEILAAFKTYYTTANLASATDPNIILDLKLKLDAQNHYDEYEIDRVVKALLDPSYKQSDLQKALEPVADRLMTQYRNARQAARDAEASNDAAALKAAKDELAALTLFRSDLGTYVRFYTFLAQIFDYANTAYEKRALFFRRLIPLLEFERESGRVDLSKVILTHHQIRKLGQRNLNLSDGETPAIPGFQPGRGIVQDQQKVWLSELITKLNALFVDVSDADQVHYVGTVIRSKLLESPTLVRQAKANSKEQFAISPDFFPALQEAIISAFDAHQSMSRQALNSMEVQNGIRDILLNNTGLYEELRSQAA</sequence>
<dbReference type="Pfam" id="PF22679">
    <property type="entry name" value="T1R_D3-like"/>
    <property type="match status" value="1"/>
</dbReference>
<dbReference type="GO" id="GO:0009035">
    <property type="term" value="F:type I site-specific deoxyribonuclease activity"/>
    <property type="evidence" value="ECO:0007669"/>
    <property type="project" value="UniProtKB-EC"/>
</dbReference>
<dbReference type="EMBL" id="CP030139">
    <property type="protein sequence ID" value="AZB73267.1"/>
    <property type="molecule type" value="Genomic_DNA"/>
</dbReference>
<dbReference type="GO" id="GO:0005524">
    <property type="term" value="F:ATP binding"/>
    <property type="evidence" value="ECO:0007669"/>
    <property type="project" value="UniProtKB-KW"/>
</dbReference>
<dbReference type="PANTHER" id="PTHR42927">
    <property type="entry name" value="HELICASE SUPERFAMILY 1 AND 2 DOMAIN-CONTAINING PROTEIN"/>
    <property type="match status" value="1"/>
</dbReference>
<dbReference type="InterPro" id="IPR027417">
    <property type="entry name" value="P-loop_NTPase"/>
</dbReference>
<dbReference type="SMART" id="SM00487">
    <property type="entry name" value="DEXDc"/>
    <property type="match status" value="1"/>
</dbReference>
<dbReference type="REBASE" id="282277">
    <property type="entry name" value="Sel11801ORF11595P"/>
</dbReference>
<evidence type="ECO:0000313" key="3">
    <source>
        <dbReference type="Proteomes" id="UP000267249"/>
    </source>
</evidence>
<keyword evidence="2" id="KW-0378">Hydrolase</keyword>
<dbReference type="Gene3D" id="3.90.1570.50">
    <property type="match status" value="1"/>
</dbReference>
<organism evidence="2 3">
    <name type="scientific">Synechococcus elongatus PCC 11801</name>
    <dbReference type="NCBI Taxonomy" id="2219813"/>
    <lineage>
        <taxon>Bacteria</taxon>
        <taxon>Bacillati</taxon>
        <taxon>Cyanobacteriota</taxon>
        <taxon>Cyanophyceae</taxon>
        <taxon>Synechococcales</taxon>
        <taxon>Synechococcaceae</taxon>
        <taxon>Synechococcus</taxon>
    </lineage>
</organism>
<dbReference type="Pfam" id="PF18766">
    <property type="entry name" value="SWI2_SNF2"/>
    <property type="match status" value="1"/>
</dbReference>
<dbReference type="Pfam" id="PF04313">
    <property type="entry name" value="HSDR_N"/>
    <property type="match status" value="1"/>
</dbReference>
<dbReference type="SUPFAM" id="SSF52540">
    <property type="entry name" value="P-loop containing nucleoside triphosphate hydrolases"/>
    <property type="match status" value="1"/>
</dbReference>
<dbReference type="InterPro" id="IPR055180">
    <property type="entry name" value="HsdR_RecA-like_helicase_dom_2"/>
</dbReference>
<dbReference type="RefSeq" id="WP_208673882.1">
    <property type="nucleotide sequence ID" value="NZ_CP030139.2"/>
</dbReference>
<gene>
    <name evidence="2" type="ORF">DOP62_11555</name>
</gene>
<keyword evidence="2" id="KW-0255">Endonuclease</keyword>
<name>A0AAN1QQ28_SYNEL</name>